<comment type="similarity">
    <text evidence="8 9">Belongs to the class I-like SAM-binding methyltransferase superfamily. C5-methyltransferase family.</text>
</comment>
<evidence type="ECO:0000256" key="9">
    <source>
        <dbReference type="RuleBase" id="RU000416"/>
    </source>
</evidence>
<keyword evidence="2 8" id="KW-0489">Methyltransferase</keyword>
<sequence length="1252" mass="140492">MVSVSSKFDAIRRRKTSSWWCGSPVRYRTRSKETLKAGFIGKHPRPAARKVRRGSETSSGRGEENDWDDGEQAASGDEQEVLDNGDMLMDEEHQSNSSRTVVGQECENLASAQIYVPELDETPETYDLEVYGELLPEEDNSPEYVPVRVLSDFTVYRLDGNEMVSFHDLYCAGDGPHGIGASGIVAAWIDDGEDLGVVEDDDELVVALTDILEVDVNYVSEAGEEDTLDSKIYIRTEFAWYILDVPSASYAPLFAEFWRRHHLFHLVVSSSLDDPELDVIQFQDLLVQDMNGEAEKVTGQTVSVADFVDDNTQAFIVQSLKDLFAESNQLHSVLENVPLLVHLLSNEGMRPMQVTGKVPLNLEQIQEGPPVTTIHTSNHGDVQWDEETEMGSGHYQSVRIDGVLYKIGDSVIIVPGEDTNDTRMKNAQMVESTSTNHLVNTKWFAKICYFFEEEGRKLFHAQWYQPGSQILLQETAHSQALFLMNECDDLDLDCIYQKCNLRVLEPSDEEPLPNLAYDDNDFFTGLSWDQDDSCFMEITPEQHQAAIKACEPLRPCYSCGVKKLEEEAAKWLPLPDGGMSHVDHAYHQGDFVYVRPSLSFHGLYEVAQIVEFYKDEEEWFVHLRLFARYSLLAKDSTKEGVVADDRRLYLTSKMLYARPLEVIDDRIFVIHPSTVSHSELEKWVEHDDHYYADLLCDSPDPDSLDELTPLSAKILKPCPDCLAEHSAALEEQASLLAEHGPLRGLELFAGAGGLSTGFNFSGFVKTKWAVEFEPVIALTHGANHKNTVVYNQCSNALLAHAILSFEGKKPSPLTSLNKADPKELPSMPMPGEVDFIFGGPPCQSFSGMNHNKKADDMRSTMPANMLSYVEFYRPQYFLLENVKGMVYHTLSQQQQQKNGGEKYSVRMGVIKFILRYQARFKLLQAGQYGAPQGRLRVIFWGARRDLPLPKFPVPTHFFSEPTQNINLPHGDVLKPPTRVSWVNGSDDGSDDPKIHHQCAPMPSVTSMDAISDLPAFDWINPHEVLRKTAADARETAGRRAHGIAQVSAINDRTSCAGYENAVAYARKPANRYQLFMRRQMGDRGRVKYHYSAKFSALMVERVTNIPMEPKANHELLPPELSMPSKKGSGYKSVLGRIDGDGHFRTALTKVNPGAKGGSVLHPTQKRIVTVRECARSQGFPDHYQFLSLQNSTSGQINDQLKQIGNAVPIPLGLALGKELGKALYTMWRAQEGVEERERAASPEIEMYDSDAY</sequence>
<name>A0A4S4MUH4_9APHY</name>
<dbReference type="GO" id="GO:0003886">
    <property type="term" value="F:DNA (cytosine-5-)-methyltransferase activity"/>
    <property type="evidence" value="ECO:0007669"/>
    <property type="project" value="UniProtKB-EC"/>
</dbReference>
<keyword evidence="3 8" id="KW-0808">Transferase</keyword>
<dbReference type="SMART" id="SM00439">
    <property type="entry name" value="BAH"/>
    <property type="match status" value="2"/>
</dbReference>
<dbReference type="Gene3D" id="3.40.50.150">
    <property type="entry name" value="Vaccinia Virus protein VP39"/>
    <property type="match status" value="1"/>
</dbReference>
<dbReference type="InterPro" id="IPR043151">
    <property type="entry name" value="BAH_sf"/>
</dbReference>
<dbReference type="SUPFAM" id="SSF53335">
    <property type="entry name" value="S-adenosyl-L-methionine-dependent methyltransferases"/>
    <property type="match status" value="1"/>
</dbReference>
<dbReference type="GO" id="GO:0003682">
    <property type="term" value="F:chromatin binding"/>
    <property type="evidence" value="ECO:0007669"/>
    <property type="project" value="InterPro"/>
</dbReference>
<reference evidence="13 14" key="1">
    <citation type="submission" date="2019-02" db="EMBL/GenBank/DDBJ databases">
        <title>Genome sequencing of the rare red list fungi Antrodiella citrinella (Flaviporus citrinellus).</title>
        <authorList>
            <person name="Buettner E."/>
            <person name="Kellner H."/>
        </authorList>
    </citation>
    <scope>NUCLEOTIDE SEQUENCE [LARGE SCALE GENOMIC DNA]</scope>
    <source>
        <strain evidence="13 14">DSM 108506</strain>
    </source>
</reference>
<proteinExistence type="inferred from homology"/>
<evidence type="ECO:0000256" key="11">
    <source>
        <dbReference type="SAM" id="MobiDB-lite"/>
    </source>
</evidence>
<dbReference type="InterPro" id="IPR001525">
    <property type="entry name" value="C5_MeTfrase"/>
</dbReference>
<evidence type="ECO:0000256" key="2">
    <source>
        <dbReference type="ARBA" id="ARBA00022603"/>
    </source>
</evidence>
<dbReference type="Pfam" id="PF01426">
    <property type="entry name" value="BAH"/>
    <property type="match status" value="1"/>
</dbReference>
<evidence type="ECO:0000256" key="10">
    <source>
        <dbReference type="RuleBase" id="RU000417"/>
    </source>
</evidence>
<evidence type="ECO:0000313" key="14">
    <source>
        <dbReference type="Proteomes" id="UP000308730"/>
    </source>
</evidence>
<evidence type="ECO:0000256" key="8">
    <source>
        <dbReference type="PROSITE-ProRule" id="PRU01016"/>
    </source>
</evidence>
<evidence type="ECO:0000313" key="13">
    <source>
        <dbReference type="EMBL" id="THH29585.1"/>
    </source>
</evidence>
<dbReference type="InterPro" id="IPR031303">
    <property type="entry name" value="C5_meth_CS"/>
</dbReference>
<dbReference type="AlphaFoldDB" id="A0A4S4MUH4"/>
<dbReference type="NCBIfam" id="TIGR00675">
    <property type="entry name" value="dcm"/>
    <property type="match status" value="1"/>
</dbReference>
<protein>
    <recommendedName>
        <fullName evidence="10">Cytosine-specific methyltransferase</fullName>
        <ecNumber evidence="10">2.1.1.37</ecNumber>
    </recommendedName>
</protein>
<comment type="catalytic activity">
    <reaction evidence="10">
        <text>a 2'-deoxycytidine in DNA + S-adenosyl-L-methionine = a 5-methyl-2'-deoxycytidine in DNA + S-adenosyl-L-homocysteine + H(+)</text>
        <dbReference type="Rhea" id="RHEA:13681"/>
        <dbReference type="Rhea" id="RHEA-COMP:11369"/>
        <dbReference type="Rhea" id="RHEA-COMP:11370"/>
        <dbReference type="ChEBI" id="CHEBI:15378"/>
        <dbReference type="ChEBI" id="CHEBI:57856"/>
        <dbReference type="ChEBI" id="CHEBI:59789"/>
        <dbReference type="ChEBI" id="CHEBI:85452"/>
        <dbReference type="ChEBI" id="CHEBI:85454"/>
        <dbReference type="EC" id="2.1.1.37"/>
    </reaction>
</comment>
<dbReference type="Pfam" id="PF12047">
    <property type="entry name" value="DNMT1-RFD"/>
    <property type="match status" value="1"/>
</dbReference>
<evidence type="ECO:0000256" key="3">
    <source>
        <dbReference type="ARBA" id="ARBA00022679"/>
    </source>
</evidence>
<dbReference type="InterPro" id="IPR029063">
    <property type="entry name" value="SAM-dependent_MTases_sf"/>
</dbReference>
<feature type="compositionally biased region" description="Basic residues" evidence="11">
    <location>
        <begin position="42"/>
        <end position="52"/>
    </location>
</feature>
<keyword evidence="14" id="KW-1185">Reference proteome</keyword>
<gene>
    <name evidence="13" type="ORF">EUX98_g4594</name>
</gene>
<dbReference type="PROSITE" id="PS00095">
    <property type="entry name" value="C5_MTASE_2"/>
    <property type="match status" value="1"/>
</dbReference>
<accession>A0A4S4MUH4</accession>
<dbReference type="PROSITE" id="PS51679">
    <property type="entry name" value="SAM_MT_C5"/>
    <property type="match status" value="1"/>
</dbReference>
<dbReference type="PANTHER" id="PTHR10629:SF50">
    <property type="entry name" value="DNA (CYTOSINE-5)-METHYLTRANSFERASE CMT3"/>
    <property type="match status" value="1"/>
</dbReference>
<dbReference type="PROSITE" id="PS00094">
    <property type="entry name" value="C5_MTASE_1"/>
    <property type="match status" value="1"/>
</dbReference>
<feature type="active site" evidence="8">
    <location>
        <position position="842"/>
    </location>
</feature>
<dbReference type="GO" id="GO:0005634">
    <property type="term" value="C:nucleus"/>
    <property type="evidence" value="ECO:0007669"/>
    <property type="project" value="UniProtKB-SubCell"/>
</dbReference>
<dbReference type="Pfam" id="PF00145">
    <property type="entry name" value="DNA_methylase"/>
    <property type="match status" value="1"/>
</dbReference>
<feature type="domain" description="BAH" evidence="12">
    <location>
        <begin position="403"/>
        <end position="539"/>
    </location>
</feature>
<dbReference type="Proteomes" id="UP000308730">
    <property type="component" value="Unassembled WGS sequence"/>
</dbReference>
<dbReference type="InterPro" id="IPR050390">
    <property type="entry name" value="C5-Methyltransferase"/>
</dbReference>
<feature type="compositionally biased region" description="Acidic residues" evidence="11">
    <location>
        <begin position="65"/>
        <end position="75"/>
    </location>
</feature>
<keyword evidence="7" id="KW-0539">Nucleus</keyword>
<dbReference type="PANTHER" id="PTHR10629">
    <property type="entry name" value="CYTOSINE-SPECIFIC METHYLTRANSFERASE"/>
    <property type="match status" value="1"/>
</dbReference>
<evidence type="ECO:0000256" key="5">
    <source>
        <dbReference type="ARBA" id="ARBA00022737"/>
    </source>
</evidence>
<dbReference type="Gene3D" id="2.30.30.490">
    <property type="match status" value="2"/>
</dbReference>
<evidence type="ECO:0000256" key="6">
    <source>
        <dbReference type="ARBA" id="ARBA00023125"/>
    </source>
</evidence>
<dbReference type="PRINTS" id="PR00105">
    <property type="entry name" value="C5METTRFRASE"/>
</dbReference>
<keyword evidence="6" id="KW-0238">DNA-binding</keyword>
<keyword evidence="5" id="KW-0677">Repeat</keyword>
<feature type="domain" description="BAH" evidence="12">
    <location>
        <begin position="584"/>
        <end position="707"/>
    </location>
</feature>
<dbReference type="PROSITE" id="PS51038">
    <property type="entry name" value="BAH"/>
    <property type="match status" value="2"/>
</dbReference>
<dbReference type="EMBL" id="SGPM01000117">
    <property type="protein sequence ID" value="THH29585.1"/>
    <property type="molecule type" value="Genomic_DNA"/>
</dbReference>
<dbReference type="OrthoDB" id="5376140at2759"/>
<dbReference type="InterPro" id="IPR022702">
    <property type="entry name" value="Cytosine_MeTrfase1_RFD"/>
</dbReference>
<comment type="caution">
    <text evidence="13">The sequence shown here is derived from an EMBL/GenBank/DDBJ whole genome shotgun (WGS) entry which is preliminary data.</text>
</comment>
<evidence type="ECO:0000256" key="7">
    <source>
        <dbReference type="ARBA" id="ARBA00023242"/>
    </source>
</evidence>
<evidence type="ECO:0000256" key="4">
    <source>
        <dbReference type="ARBA" id="ARBA00022691"/>
    </source>
</evidence>
<organism evidence="13 14">
    <name type="scientific">Antrodiella citrinella</name>
    <dbReference type="NCBI Taxonomy" id="2447956"/>
    <lineage>
        <taxon>Eukaryota</taxon>
        <taxon>Fungi</taxon>
        <taxon>Dikarya</taxon>
        <taxon>Basidiomycota</taxon>
        <taxon>Agaricomycotina</taxon>
        <taxon>Agaricomycetes</taxon>
        <taxon>Polyporales</taxon>
        <taxon>Steccherinaceae</taxon>
        <taxon>Antrodiella</taxon>
    </lineage>
</organism>
<dbReference type="InterPro" id="IPR018117">
    <property type="entry name" value="C5_DNA_meth_AS"/>
</dbReference>
<dbReference type="InterPro" id="IPR001025">
    <property type="entry name" value="BAH_dom"/>
</dbReference>
<evidence type="ECO:0000256" key="1">
    <source>
        <dbReference type="ARBA" id="ARBA00004123"/>
    </source>
</evidence>
<feature type="region of interest" description="Disordered" evidence="11">
    <location>
        <begin position="38"/>
        <end position="75"/>
    </location>
</feature>
<dbReference type="EC" id="2.1.1.37" evidence="10"/>
<comment type="subcellular location">
    <subcellularLocation>
        <location evidence="1">Nucleus</location>
    </subcellularLocation>
</comment>
<keyword evidence="4 8" id="KW-0949">S-adenosyl-L-methionine</keyword>
<dbReference type="GO" id="GO:0044027">
    <property type="term" value="P:negative regulation of gene expression via chromosomal CpG island methylation"/>
    <property type="evidence" value="ECO:0007669"/>
    <property type="project" value="TreeGrafter"/>
</dbReference>
<evidence type="ECO:0000259" key="12">
    <source>
        <dbReference type="PROSITE" id="PS51038"/>
    </source>
</evidence>
<dbReference type="GO" id="GO:0032259">
    <property type="term" value="P:methylation"/>
    <property type="evidence" value="ECO:0007669"/>
    <property type="project" value="UniProtKB-KW"/>
</dbReference>
<dbReference type="Gene3D" id="3.90.120.10">
    <property type="entry name" value="DNA Methylase, subunit A, domain 2"/>
    <property type="match status" value="1"/>
</dbReference>
<dbReference type="GO" id="GO:0003677">
    <property type="term" value="F:DNA binding"/>
    <property type="evidence" value="ECO:0007669"/>
    <property type="project" value="UniProtKB-KW"/>
</dbReference>